<dbReference type="EMBL" id="VBOY01000082">
    <property type="protein sequence ID" value="TMQ64609.1"/>
    <property type="molecule type" value="Genomic_DNA"/>
</dbReference>
<dbReference type="PROSITE" id="PS50005">
    <property type="entry name" value="TPR"/>
    <property type="match status" value="2"/>
</dbReference>
<evidence type="ECO:0000313" key="3">
    <source>
        <dbReference type="Proteomes" id="UP000316609"/>
    </source>
</evidence>
<dbReference type="PANTHER" id="PTHR12558">
    <property type="entry name" value="CELL DIVISION CYCLE 16,23,27"/>
    <property type="match status" value="1"/>
</dbReference>
<name>A0A538TLU5_UNCEI</name>
<comment type="caution">
    <text evidence="2">The sequence shown here is derived from an EMBL/GenBank/DDBJ whole genome shotgun (WGS) entry which is preliminary data.</text>
</comment>
<organism evidence="2 3">
    <name type="scientific">Eiseniibacteriota bacterium</name>
    <dbReference type="NCBI Taxonomy" id="2212470"/>
    <lineage>
        <taxon>Bacteria</taxon>
        <taxon>Candidatus Eiseniibacteriota</taxon>
    </lineage>
</organism>
<keyword evidence="1" id="KW-0802">TPR repeat</keyword>
<gene>
    <name evidence="2" type="ORF">E6K78_08810</name>
</gene>
<dbReference type="SMART" id="SM00028">
    <property type="entry name" value="TPR"/>
    <property type="match status" value="4"/>
</dbReference>
<dbReference type="Gene3D" id="1.25.40.10">
    <property type="entry name" value="Tetratricopeptide repeat domain"/>
    <property type="match status" value="1"/>
</dbReference>
<sequence length="693" mass="77124">MGAVKERADPKNPRPWRVVRARGAWARRHVTPPLTPAEGEDDTRIMLDERWCAGAGMLFLLCGSLGWPAWAATPSRPDTASLYRRALAYEARNTFESRRRARECLEEATAREPDNVSCQLELGGLYYRMGFLKLARQRFERVRALNPNNPEARIGLGQVWLRDYLKYLDLGSLDRSIAEFDEAVRIRPGDCDGWLDLVPLLVEKHNPRAALAAARRARDADPARPEALLALGHAAFRVGDVSTADAAFRDAIPRLPREVRARFQDIAPVASERDTAALRRLPPTEREEFVRRFWKEHDPDLTSLENEAQLEYWSRVTQAYFLFFNPRLREWDQRGEVYVRYGPPSEAVYNPVGGPNHFQIGEHGSYPMNLLVWAYPDLGMVVSMQDRLLSGRYLRPLSLEQDPDPAPDPDSLARRVDLLATRGGRGVFPMFPPGAKPLEVSGVLAHFQGSKEPRLTGLVEVAGGPSDSLWAEWVVLDSTRHEVARAQRTLSPSRCDPAAWRAGDFAADLPPGEYLAGISVHGRDGSRGIFRAPVHLGPAAPALELSDVVVSCGSPEVDPATGDRPPAVRLGANPAGRVSGEGPLTVYFEIYHLLPDAAGTSRVEFQYTVRSAERDPRIWIQRWLAPRPSLPDISASRTEDQAGTLRRQFVTVPIRSLPVGRYRLEVRVRDVNSGGEAVKSVDFVKQAPHTAAG</sequence>
<dbReference type="SUPFAM" id="SSF48452">
    <property type="entry name" value="TPR-like"/>
    <property type="match status" value="1"/>
</dbReference>
<dbReference type="AlphaFoldDB" id="A0A538TLU5"/>
<feature type="repeat" description="TPR" evidence="1">
    <location>
        <begin position="116"/>
        <end position="149"/>
    </location>
</feature>
<protein>
    <submittedName>
        <fullName evidence="2">Tetratricopeptide repeat protein</fullName>
    </submittedName>
</protein>
<evidence type="ECO:0000313" key="2">
    <source>
        <dbReference type="EMBL" id="TMQ64609.1"/>
    </source>
</evidence>
<dbReference type="NCBIfam" id="TIGR04514">
    <property type="entry name" value="GWxTD_dom"/>
    <property type="match status" value="1"/>
</dbReference>
<dbReference type="Pfam" id="PF13432">
    <property type="entry name" value="TPR_16"/>
    <property type="match status" value="2"/>
</dbReference>
<dbReference type="PANTHER" id="PTHR12558:SF13">
    <property type="entry name" value="CELL DIVISION CYCLE PROTEIN 27 HOMOLOG"/>
    <property type="match status" value="1"/>
</dbReference>
<dbReference type="InterPro" id="IPR011990">
    <property type="entry name" value="TPR-like_helical_dom_sf"/>
</dbReference>
<feature type="repeat" description="TPR" evidence="1">
    <location>
        <begin position="225"/>
        <end position="258"/>
    </location>
</feature>
<evidence type="ECO:0000256" key="1">
    <source>
        <dbReference type="PROSITE-ProRule" id="PRU00339"/>
    </source>
</evidence>
<dbReference type="InterPro" id="IPR019734">
    <property type="entry name" value="TPR_rpt"/>
</dbReference>
<dbReference type="Proteomes" id="UP000316609">
    <property type="component" value="Unassembled WGS sequence"/>
</dbReference>
<accession>A0A538TLU5</accession>
<reference evidence="2 3" key="1">
    <citation type="journal article" date="2019" name="Nat. Microbiol.">
        <title>Mediterranean grassland soil C-N compound turnover is dependent on rainfall and depth, and is mediated by genomically divergent microorganisms.</title>
        <authorList>
            <person name="Diamond S."/>
            <person name="Andeer P.F."/>
            <person name="Li Z."/>
            <person name="Crits-Christoph A."/>
            <person name="Burstein D."/>
            <person name="Anantharaman K."/>
            <person name="Lane K.R."/>
            <person name="Thomas B.C."/>
            <person name="Pan C."/>
            <person name="Northen T.R."/>
            <person name="Banfield J.F."/>
        </authorList>
    </citation>
    <scope>NUCLEOTIDE SEQUENCE [LARGE SCALE GENOMIC DNA]</scope>
    <source>
        <strain evidence="2">WS_8</strain>
    </source>
</reference>
<dbReference type="InterPro" id="IPR030959">
    <property type="entry name" value="GWxTD_dom"/>
</dbReference>
<proteinExistence type="predicted"/>